<proteinExistence type="inferred from homology"/>
<dbReference type="InterPro" id="IPR021740">
    <property type="entry name" value="Velvet"/>
</dbReference>
<keyword evidence="2" id="KW-0749">Sporulation</keyword>
<sequence>MQSRRDAHIPMPALLNEIPSQDYNLSSGSPSNSLIQHGSQAGHISQHSPHQPPQLSHQSHMALAPQNHQQMPPQGHSMMGQQVPQQHQPHQHHQQAPQQQQSPQYLQQSPTQVVQQVQTGNPPRNLDGVSFRRGNRIYSITVVQQPVRARMCGFGDKDRRPITPPPCVRLFVHDAETGQVVDATDVDSTYFVLTVDLWNESGTSEVNLVRHSGNTPVVSISASTTLAFPPPMERQVLGMLATVPYYPTQDMYQTMYQPHVVQQQYRPYMAQPQQQPLPQQSHHPQSAQQQQPPPPPQMQMVPSFMHAAPMSPMLAPPAAGMFTRNLIGSLTVNASRLNDTDGQLGFWFVLSDLSVRTEGLFRLKCNFVDVGDQEKPTDLNTGKAPVLATCYSETFQVYSAKKFPGVIESTPLSKKFASQGIKIPIRKDGPKGIPNQEEFEADD</sequence>
<feature type="compositionally biased region" description="Low complexity" evidence="7">
    <location>
        <begin position="81"/>
        <end position="118"/>
    </location>
</feature>
<dbReference type="Pfam" id="PF11754">
    <property type="entry name" value="Velvet"/>
    <property type="match status" value="1"/>
</dbReference>
<name>A0A6G1IBQ3_9PEZI</name>
<reference evidence="9" key="1">
    <citation type="journal article" date="2020" name="Stud. Mycol.">
        <title>101 Dothideomycetes genomes: a test case for predicting lifestyles and emergence of pathogens.</title>
        <authorList>
            <person name="Haridas S."/>
            <person name="Albert R."/>
            <person name="Binder M."/>
            <person name="Bloem J."/>
            <person name="Labutti K."/>
            <person name="Salamov A."/>
            <person name="Andreopoulos B."/>
            <person name="Baker S."/>
            <person name="Barry K."/>
            <person name="Bills G."/>
            <person name="Bluhm B."/>
            <person name="Cannon C."/>
            <person name="Castanera R."/>
            <person name="Culley D."/>
            <person name="Daum C."/>
            <person name="Ezra D."/>
            <person name="Gonzalez J."/>
            <person name="Henrissat B."/>
            <person name="Kuo A."/>
            <person name="Liang C."/>
            <person name="Lipzen A."/>
            <person name="Lutzoni F."/>
            <person name="Magnuson J."/>
            <person name="Mondo S."/>
            <person name="Nolan M."/>
            <person name="Ohm R."/>
            <person name="Pangilinan J."/>
            <person name="Park H.-J."/>
            <person name="Ramirez L."/>
            <person name="Alfaro M."/>
            <person name="Sun H."/>
            <person name="Tritt A."/>
            <person name="Yoshinaga Y."/>
            <person name="Zwiers L.-H."/>
            <person name="Turgeon B."/>
            <person name="Goodwin S."/>
            <person name="Spatafora J."/>
            <person name="Crous P."/>
            <person name="Grigoriev I."/>
        </authorList>
    </citation>
    <scope>NUCLEOTIDE SEQUENCE</scope>
    <source>
        <strain evidence="9">CBS 262.69</strain>
    </source>
</reference>
<feature type="domain" description="Velvet" evidence="8">
    <location>
        <begin position="132"/>
        <end position="426"/>
    </location>
</feature>
<evidence type="ECO:0000256" key="6">
    <source>
        <dbReference type="ARBA" id="ARBA00038045"/>
    </source>
</evidence>
<dbReference type="AlphaFoldDB" id="A0A6G1IBQ3"/>
<feature type="region of interest" description="Disordered" evidence="7">
    <location>
        <begin position="20"/>
        <end position="130"/>
    </location>
</feature>
<evidence type="ECO:0000313" key="9">
    <source>
        <dbReference type="EMBL" id="KAF2405467.1"/>
    </source>
</evidence>
<dbReference type="PANTHER" id="PTHR33572:SF3">
    <property type="entry name" value="VELVET COMPLEX SUBUNIT B"/>
    <property type="match status" value="1"/>
</dbReference>
<keyword evidence="3" id="KW-0805">Transcription regulation</keyword>
<accession>A0A6G1IBQ3</accession>
<dbReference type="InterPro" id="IPR038491">
    <property type="entry name" value="Velvet_dom_sf"/>
</dbReference>
<keyword evidence="10" id="KW-1185">Reference proteome</keyword>
<evidence type="ECO:0000259" key="8">
    <source>
        <dbReference type="PROSITE" id="PS51821"/>
    </source>
</evidence>
<evidence type="ECO:0000256" key="2">
    <source>
        <dbReference type="ARBA" id="ARBA00022969"/>
    </source>
</evidence>
<organism evidence="9 10">
    <name type="scientific">Trichodelitschia bisporula</name>
    <dbReference type="NCBI Taxonomy" id="703511"/>
    <lineage>
        <taxon>Eukaryota</taxon>
        <taxon>Fungi</taxon>
        <taxon>Dikarya</taxon>
        <taxon>Ascomycota</taxon>
        <taxon>Pezizomycotina</taxon>
        <taxon>Dothideomycetes</taxon>
        <taxon>Dothideomycetes incertae sedis</taxon>
        <taxon>Phaeotrichales</taxon>
        <taxon>Phaeotrichaceae</taxon>
        <taxon>Trichodelitschia</taxon>
    </lineage>
</organism>
<dbReference type="GO" id="GO:0005634">
    <property type="term" value="C:nucleus"/>
    <property type="evidence" value="ECO:0007669"/>
    <property type="project" value="UniProtKB-SubCell"/>
</dbReference>
<keyword evidence="4" id="KW-0804">Transcription</keyword>
<dbReference type="OrthoDB" id="1746739at2759"/>
<dbReference type="EMBL" id="ML996687">
    <property type="protein sequence ID" value="KAF2405467.1"/>
    <property type="molecule type" value="Genomic_DNA"/>
</dbReference>
<evidence type="ECO:0000256" key="3">
    <source>
        <dbReference type="ARBA" id="ARBA00023015"/>
    </source>
</evidence>
<keyword evidence="5" id="KW-0539">Nucleus</keyword>
<feature type="region of interest" description="Disordered" evidence="7">
    <location>
        <begin position="271"/>
        <end position="302"/>
    </location>
</feature>
<evidence type="ECO:0000313" key="10">
    <source>
        <dbReference type="Proteomes" id="UP000799640"/>
    </source>
</evidence>
<dbReference type="GO" id="GO:0030435">
    <property type="term" value="P:sporulation resulting in formation of a cellular spore"/>
    <property type="evidence" value="ECO:0007669"/>
    <property type="project" value="UniProtKB-KW"/>
</dbReference>
<dbReference type="Proteomes" id="UP000799640">
    <property type="component" value="Unassembled WGS sequence"/>
</dbReference>
<dbReference type="Gene3D" id="2.60.40.3960">
    <property type="entry name" value="Velvet domain"/>
    <property type="match status" value="2"/>
</dbReference>
<dbReference type="PANTHER" id="PTHR33572">
    <property type="entry name" value="SPORE DEVELOPMENT REGULATOR VOSA"/>
    <property type="match status" value="1"/>
</dbReference>
<comment type="subcellular location">
    <subcellularLocation>
        <location evidence="1">Nucleus</location>
    </subcellularLocation>
</comment>
<evidence type="ECO:0000256" key="5">
    <source>
        <dbReference type="ARBA" id="ARBA00023242"/>
    </source>
</evidence>
<feature type="compositionally biased region" description="Polar residues" evidence="7">
    <location>
        <begin position="20"/>
        <end position="59"/>
    </location>
</feature>
<comment type="similarity">
    <text evidence="6">Belongs to the velvet family. VelB subfamily.</text>
</comment>
<feature type="compositionally biased region" description="Low complexity" evidence="7">
    <location>
        <begin position="271"/>
        <end position="290"/>
    </location>
</feature>
<dbReference type="InterPro" id="IPR037525">
    <property type="entry name" value="Velvet_dom"/>
</dbReference>
<evidence type="ECO:0000256" key="1">
    <source>
        <dbReference type="ARBA" id="ARBA00004123"/>
    </source>
</evidence>
<dbReference type="PROSITE" id="PS51821">
    <property type="entry name" value="VELVET"/>
    <property type="match status" value="1"/>
</dbReference>
<evidence type="ECO:0000256" key="7">
    <source>
        <dbReference type="SAM" id="MobiDB-lite"/>
    </source>
</evidence>
<evidence type="ECO:0000256" key="4">
    <source>
        <dbReference type="ARBA" id="ARBA00023163"/>
    </source>
</evidence>
<protein>
    <recommendedName>
        <fullName evidence="8">Velvet domain-containing protein</fullName>
    </recommendedName>
</protein>
<gene>
    <name evidence="9" type="ORF">EJ06DRAFT_27230</name>
</gene>